<name>A0A1M6ID70_9ACTN</name>
<keyword evidence="4 7" id="KW-0378">Hydrolase</keyword>
<keyword evidence="6 7" id="KW-0482">Metalloprotease</keyword>
<keyword evidence="10" id="KW-1185">Reference proteome</keyword>
<dbReference type="Pfam" id="PF01432">
    <property type="entry name" value="Peptidase_M3"/>
    <property type="match status" value="1"/>
</dbReference>
<reference evidence="9 10" key="1">
    <citation type="submission" date="2016-11" db="EMBL/GenBank/DDBJ databases">
        <authorList>
            <person name="Jaros S."/>
            <person name="Januszkiewicz K."/>
            <person name="Wedrychowicz H."/>
        </authorList>
    </citation>
    <scope>NUCLEOTIDE SEQUENCE [LARGE SCALE GENOMIC DNA]</scope>
    <source>
        <strain evidence="9 10">DSM 12906</strain>
    </source>
</reference>
<dbReference type="Proteomes" id="UP000184512">
    <property type="component" value="Unassembled WGS sequence"/>
</dbReference>
<evidence type="ECO:0000313" key="9">
    <source>
        <dbReference type="EMBL" id="SHJ32370.1"/>
    </source>
</evidence>
<dbReference type="GO" id="GO:0004222">
    <property type="term" value="F:metalloendopeptidase activity"/>
    <property type="evidence" value="ECO:0007669"/>
    <property type="project" value="InterPro"/>
</dbReference>
<organism evidence="9 10">
    <name type="scientific">Tessaracoccus bendigoensis DSM 12906</name>
    <dbReference type="NCBI Taxonomy" id="1123357"/>
    <lineage>
        <taxon>Bacteria</taxon>
        <taxon>Bacillati</taxon>
        <taxon>Actinomycetota</taxon>
        <taxon>Actinomycetes</taxon>
        <taxon>Propionibacteriales</taxon>
        <taxon>Propionibacteriaceae</taxon>
        <taxon>Tessaracoccus</taxon>
    </lineage>
</organism>
<evidence type="ECO:0000256" key="6">
    <source>
        <dbReference type="ARBA" id="ARBA00023049"/>
    </source>
</evidence>
<dbReference type="PANTHER" id="PTHR43660">
    <property type="entry name" value="DIPEPTIDYL CARBOXYPEPTIDASE"/>
    <property type="match status" value="1"/>
</dbReference>
<dbReference type="STRING" id="1123357.SAMN02745244_02246"/>
<dbReference type="CDD" id="cd06456">
    <property type="entry name" value="M3A_DCP"/>
    <property type="match status" value="1"/>
</dbReference>
<keyword evidence="3 7" id="KW-0479">Metal-binding</keyword>
<dbReference type="EMBL" id="FQZG01000039">
    <property type="protein sequence ID" value="SHJ32370.1"/>
    <property type="molecule type" value="Genomic_DNA"/>
</dbReference>
<dbReference type="SUPFAM" id="SSF55486">
    <property type="entry name" value="Metalloproteases ('zincins'), catalytic domain"/>
    <property type="match status" value="1"/>
</dbReference>
<keyword evidence="5 7" id="KW-0862">Zinc</keyword>
<proteinExistence type="inferred from homology"/>
<dbReference type="GO" id="GO:0006508">
    <property type="term" value="P:proteolysis"/>
    <property type="evidence" value="ECO:0007669"/>
    <property type="project" value="UniProtKB-KW"/>
</dbReference>
<dbReference type="GO" id="GO:0004180">
    <property type="term" value="F:carboxypeptidase activity"/>
    <property type="evidence" value="ECO:0007669"/>
    <property type="project" value="TreeGrafter"/>
</dbReference>
<keyword evidence="2 7" id="KW-0645">Protease</keyword>
<dbReference type="InterPro" id="IPR024077">
    <property type="entry name" value="Neurolysin/TOP_dom2"/>
</dbReference>
<dbReference type="PANTHER" id="PTHR43660:SF1">
    <property type="entry name" value="DIPEPTIDYL CARBOXYPEPTIDASE"/>
    <property type="match status" value="1"/>
</dbReference>
<evidence type="ECO:0000256" key="2">
    <source>
        <dbReference type="ARBA" id="ARBA00022670"/>
    </source>
</evidence>
<dbReference type="InterPro" id="IPR045090">
    <property type="entry name" value="Pept_M3A_M3B"/>
</dbReference>
<dbReference type="GO" id="GO:0046872">
    <property type="term" value="F:metal ion binding"/>
    <property type="evidence" value="ECO:0007669"/>
    <property type="project" value="UniProtKB-UniRule"/>
</dbReference>
<accession>A0A1M6ID70</accession>
<evidence type="ECO:0000313" key="10">
    <source>
        <dbReference type="Proteomes" id="UP000184512"/>
    </source>
</evidence>
<evidence type="ECO:0000256" key="7">
    <source>
        <dbReference type="RuleBase" id="RU003435"/>
    </source>
</evidence>
<evidence type="ECO:0000256" key="4">
    <source>
        <dbReference type="ARBA" id="ARBA00022801"/>
    </source>
</evidence>
<dbReference type="InterPro" id="IPR001567">
    <property type="entry name" value="Pept_M3A_M3B_dom"/>
</dbReference>
<gene>
    <name evidence="9" type="ORF">SAMN02745244_02246</name>
</gene>
<dbReference type="InterPro" id="IPR034005">
    <property type="entry name" value="M3A_DCP"/>
</dbReference>
<dbReference type="GO" id="GO:0005829">
    <property type="term" value="C:cytosol"/>
    <property type="evidence" value="ECO:0007669"/>
    <property type="project" value="TreeGrafter"/>
</dbReference>
<dbReference type="AlphaFoldDB" id="A0A1M6ID70"/>
<evidence type="ECO:0000256" key="5">
    <source>
        <dbReference type="ARBA" id="ARBA00022833"/>
    </source>
</evidence>
<comment type="cofactor">
    <cofactor evidence="7">
        <name>Zn(2+)</name>
        <dbReference type="ChEBI" id="CHEBI:29105"/>
    </cofactor>
    <text evidence="7">Binds 1 zinc ion.</text>
</comment>
<dbReference type="OrthoDB" id="9773538at2"/>
<dbReference type="Gene3D" id="3.40.390.10">
    <property type="entry name" value="Collagenase (Catalytic Domain)"/>
    <property type="match status" value="1"/>
</dbReference>
<evidence type="ECO:0000256" key="3">
    <source>
        <dbReference type="ARBA" id="ARBA00022723"/>
    </source>
</evidence>
<evidence type="ECO:0000259" key="8">
    <source>
        <dbReference type="Pfam" id="PF01432"/>
    </source>
</evidence>
<sequence length="658" mass="72637">MSTNPVLTLQLPFTLPDFAAATPAHYRDAIAGSMAHHLALLATLRDDSSPATIENVLGAWEDAGADLRRALNAFYAVRSSDTNDELDAIDEEFAPLLAAHDDAIHLDRALYARLRALEARILGGEVEADEQDRYALDETLREFRRAGVELGDDDQARLRELNRILAELGSRFETLNRGARNAGSLTVVEADLAGLTTEEKESLHDGDGYRIDLVNTTQQPLAAKLTDAGVRRRLFEASTTRALSGDFDTREIVVATARARAERARLLGYPNHAAIVAEAGCAKSTDAILDVLVPLAQAGLAKARDEAAQLAGRYAELSPGEVFTAADWSFVEAIVRRERYSFDESQLGGFLQVDKVLAAVYGAAEELYGITFHPRADLVGHAPDTRTFEVHDADGSTLGLFVMDFWARPTKSGGAWMTNIVEQSTRDQALPVVTNNCNYTPTTTAITWDDVITMFHEFGHALHGLLAHSRYASRSGPNTPTDFVEFPSQVNEHWAWTPGRVLPAEWVERLTQADKFGQGYATAETELSSLLDLVWHMTPLDELPASADEVEDFERKALEKYGLVEPLVPPRYRSQYFAHIWGGGYAASYYGYAWAKVMDADAVAWFDDQTGPVREAGEHFRRTLLAPGGSVDPMETYRRFRGRDPQLQPLLDRLGLEL</sequence>
<protein>
    <submittedName>
        <fullName evidence="9">Peptidyl-dipeptidase Dcp</fullName>
    </submittedName>
</protein>
<dbReference type="RefSeq" id="WP_073188252.1">
    <property type="nucleotide sequence ID" value="NZ_FQZG01000039.1"/>
</dbReference>
<dbReference type="InterPro" id="IPR024079">
    <property type="entry name" value="MetalloPept_cat_dom_sf"/>
</dbReference>
<comment type="similarity">
    <text evidence="1 7">Belongs to the peptidase M3 family.</text>
</comment>
<feature type="domain" description="Peptidase M3A/M3B catalytic" evidence="8">
    <location>
        <begin position="224"/>
        <end position="655"/>
    </location>
</feature>
<evidence type="ECO:0000256" key="1">
    <source>
        <dbReference type="ARBA" id="ARBA00006040"/>
    </source>
</evidence>
<dbReference type="Gene3D" id="1.10.1370.10">
    <property type="entry name" value="Neurolysin, domain 3"/>
    <property type="match status" value="1"/>
</dbReference>